<evidence type="ECO:0000313" key="3">
    <source>
        <dbReference type="Proteomes" id="UP000187209"/>
    </source>
</evidence>
<evidence type="ECO:0000256" key="1">
    <source>
        <dbReference type="SAM" id="MobiDB-lite"/>
    </source>
</evidence>
<evidence type="ECO:0000313" key="2">
    <source>
        <dbReference type="EMBL" id="OMJ93819.1"/>
    </source>
</evidence>
<gene>
    <name evidence="2" type="ORF">SteCoe_3143</name>
</gene>
<accession>A0A1R2CXT4</accession>
<name>A0A1R2CXT4_9CILI</name>
<feature type="region of interest" description="Disordered" evidence="1">
    <location>
        <begin position="1"/>
        <end position="34"/>
    </location>
</feature>
<organism evidence="2 3">
    <name type="scientific">Stentor coeruleus</name>
    <dbReference type="NCBI Taxonomy" id="5963"/>
    <lineage>
        <taxon>Eukaryota</taxon>
        <taxon>Sar</taxon>
        <taxon>Alveolata</taxon>
        <taxon>Ciliophora</taxon>
        <taxon>Postciliodesmatophora</taxon>
        <taxon>Heterotrichea</taxon>
        <taxon>Heterotrichida</taxon>
        <taxon>Stentoridae</taxon>
        <taxon>Stentor</taxon>
    </lineage>
</organism>
<dbReference type="Proteomes" id="UP000187209">
    <property type="component" value="Unassembled WGS sequence"/>
</dbReference>
<feature type="compositionally biased region" description="Polar residues" evidence="1">
    <location>
        <begin position="25"/>
        <end position="34"/>
    </location>
</feature>
<dbReference type="EMBL" id="MPUH01000036">
    <property type="protein sequence ID" value="OMJ93819.1"/>
    <property type="molecule type" value="Genomic_DNA"/>
</dbReference>
<keyword evidence="3" id="KW-1185">Reference proteome</keyword>
<dbReference type="AlphaFoldDB" id="A0A1R2CXT4"/>
<reference evidence="2 3" key="1">
    <citation type="submission" date="2016-11" db="EMBL/GenBank/DDBJ databases">
        <title>The macronuclear genome of Stentor coeruleus: a giant cell with tiny introns.</title>
        <authorList>
            <person name="Slabodnick M."/>
            <person name="Ruby J.G."/>
            <person name="Reiff S.B."/>
            <person name="Swart E.C."/>
            <person name="Gosai S."/>
            <person name="Prabakaran S."/>
            <person name="Witkowska E."/>
            <person name="Larue G.E."/>
            <person name="Fisher S."/>
            <person name="Freeman R.M."/>
            <person name="Gunawardena J."/>
            <person name="Chu W."/>
            <person name="Stover N.A."/>
            <person name="Gregory B.D."/>
            <person name="Nowacki M."/>
            <person name="Derisi J."/>
            <person name="Roy S.W."/>
            <person name="Marshall W.F."/>
            <person name="Sood P."/>
        </authorList>
    </citation>
    <scope>NUCLEOTIDE SEQUENCE [LARGE SCALE GENOMIC DNA]</scope>
    <source>
        <strain evidence="2">WM001</strain>
    </source>
</reference>
<sequence>MLKIGTPKKSSSGIKRNSAYKKHTASTPTSNFSFGDNLFESEALKVFNQVQANRQRILTKGSDKVFYTKKTVTTTKKDPSGEAIIEKFEATAYGGFSKEGKKVGEVVQQYVNKNTGLEKCSLQRVLGDKYRRLEVKRTIDFENTEDFQENLDKDFDKDWKDYAKKIGVRKIIGFETMAKNLSPKNNF</sequence>
<comment type="caution">
    <text evidence="2">The sequence shown here is derived from an EMBL/GenBank/DDBJ whole genome shotgun (WGS) entry which is preliminary data.</text>
</comment>
<proteinExistence type="predicted"/>
<protein>
    <submittedName>
        <fullName evidence="2">Uncharacterized protein</fullName>
    </submittedName>
</protein>